<dbReference type="GO" id="GO:0008061">
    <property type="term" value="F:chitin binding"/>
    <property type="evidence" value="ECO:0007669"/>
    <property type="project" value="UniProtKB-KW"/>
</dbReference>
<dbReference type="GO" id="GO:0005576">
    <property type="term" value="C:extracellular region"/>
    <property type="evidence" value="ECO:0007669"/>
    <property type="project" value="InterPro"/>
</dbReference>
<organism>
    <name type="scientific">Culex quinquefasciatus</name>
    <name type="common">Southern house mosquito</name>
    <name type="synonym">Culex pungens</name>
    <dbReference type="NCBI Taxonomy" id="7176"/>
    <lineage>
        <taxon>Eukaryota</taxon>
        <taxon>Metazoa</taxon>
        <taxon>Ecdysozoa</taxon>
        <taxon>Arthropoda</taxon>
        <taxon>Hexapoda</taxon>
        <taxon>Insecta</taxon>
        <taxon>Pterygota</taxon>
        <taxon>Neoptera</taxon>
        <taxon>Endopterygota</taxon>
        <taxon>Diptera</taxon>
        <taxon>Nematocera</taxon>
        <taxon>Culicoidea</taxon>
        <taxon>Culicidae</taxon>
        <taxon>Culicinae</taxon>
        <taxon>Culicini</taxon>
        <taxon>Culex</taxon>
        <taxon>Culex</taxon>
    </lineage>
</organism>
<dbReference type="STRING" id="7176.B0WB20"/>
<evidence type="ECO:0000256" key="2">
    <source>
        <dbReference type="ARBA" id="ARBA00022729"/>
    </source>
</evidence>
<dbReference type="PANTHER" id="PTHR23301">
    <property type="entry name" value="CHITIN BINDING PERITROPHIN-A"/>
    <property type="match status" value="1"/>
</dbReference>
<keyword evidence="3" id="KW-0677">Repeat</keyword>
<feature type="domain" description="Chitin-binding type-2" evidence="8">
    <location>
        <begin position="335"/>
        <end position="395"/>
    </location>
</feature>
<dbReference type="Gene3D" id="2.170.140.10">
    <property type="entry name" value="Chitin binding domain"/>
    <property type="match status" value="1"/>
</dbReference>
<evidence type="ECO:0000256" key="7">
    <source>
        <dbReference type="SAM" id="Phobius"/>
    </source>
</evidence>
<feature type="region of interest" description="Disordered" evidence="6">
    <location>
        <begin position="716"/>
        <end position="746"/>
    </location>
</feature>
<evidence type="ECO:0000256" key="6">
    <source>
        <dbReference type="SAM" id="MobiDB-lite"/>
    </source>
</evidence>
<evidence type="ECO:0000313" key="11">
    <source>
        <dbReference type="Proteomes" id="UP000002320"/>
    </source>
</evidence>
<dbReference type="HOGENOM" id="CLU_327965_0_0_1"/>
<dbReference type="AlphaFoldDB" id="B0WB20"/>
<evidence type="ECO:0000313" key="10">
    <source>
        <dbReference type="EnsemblMetazoa" id="CPIJ004180-PA"/>
    </source>
</evidence>
<dbReference type="InParanoid" id="B0WB20"/>
<feature type="domain" description="Chitin-binding type-2" evidence="8">
    <location>
        <begin position="399"/>
        <end position="456"/>
    </location>
</feature>
<evidence type="ECO:0000256" key="3">
    <source>
        <dbReference type="ARBA" id="ARBA00022737"/>
    </source>
</evidence>
<sequence>MRRQSESTPVETVELCSPRQISEIQRQLDRRSHRRRHRRQHQLQHQTLKFRNHLFILVTAAAATAAMGVLAAEPALPAEIRCSHHDDLLYAIPNSGCSSYYRCYQRTVFRHRCNEKSVFDFYQQKCVRSEATCYEPVCTGRTNGLYPDTTQGCRRSYECQGGALIAVENCPHGFRFSGGSCVPPHEAGSCDSPATSAIAIPFDGDNRCYGLQNGNHIIDDDHCKKFMICQDNSVIEVLECPYGYVYDELTMRCVFTGGIESSGCMTNYMDEVDDACARLPGGFHLDPTSKSCTSYIKCSNGRLESQHDCPKASVFNGVQCVPQFLYHCPRLALPGDICEKKLDGLHTDPRKGCAFYVRCNGHRTIDSFSCPSSFHYNPEDNMCVDRSRSSEICHEVGYSSDCTQRSAGFYQDFSDASKCSHYFYCFNGNKTTLRCPPGQVFDGENCVPSSSYPCPSTASDSCVNKPSGYYRDPSGGCRSYFYCSTDGTKTSYLCNAGQIFSAGHCVERLADDICSEDLVCAGRSDGYYQDLTSNCRSYFYCQQGEKLQTLTCRGSRLFNGHSCVSQDAYTCPHEAAIAADPLLNCIPRPCEQDCSKNGFQNDYDSRCQDYFFCIDGKKTTLSCSNGQVFNGEICVPADKFPCPKYCEATVALRKHHNQDSHENHDSYEQDHDHGVGRKQKRHAGYYQQPLPEVHYDYIQPAYYDHYQPPAYYPPPTYHQKPPCKKHHPTTTTTTTTTPKPHHHLQHHKPLHHPAIIPDKALWDKKVELIQDKLEAIHALKDKSVHKVKDVLDQVFFPESRSDPTEVRSEPVEADSRTFLDSKCACEEQIGLLEVSVLQLGDELRKVKSFLAAKEATLLDGTTKIVKVVKVAEEEENL</sequence>
<keyword evidence="11" id="KW-1185">Reference proteome</keyword>
<dbReference type="KEGG" id="cqu:CpipJ_CPIJ004180"/>
<dbReference type="VEuPathDB" id="VectorBase:CQUJHB001542"/>
<dbReference type="SUPFAM" id="SSF57625">
    <property type="entry name" value="Invertebrate chitin-binding proteins"/>
    <property type="match status" value="9"/>
</dbReference>
<dbReference type="EMBL" id="DS231876">
    <property type="protein sequence ID" value="EDS41978.1"/>
    <property type="molecule type" value="Genomic_DNA"/>
</dbReference>
<name>B0WB20_CULQU</name>
<dbReference type="PANTHER" id="PTHR23301:SF0">
    <property type="entry name" value="CHITIN-BINDING TYPE-2 DOMAIN-CONTAINING PROTEIN-RELATED"/>
    <property type="match status" value="1"/>
</dbReference>
<evidence type="ECO:0000256" key="1">
    <source>
        <dbReference type="ARBA" id="ARBA00022669"/>
    </source>
</evidence>
<keyword evidence="4" id="KW-1015">Disulfide bond</keyword>
<evidence type="ECO:0000256" key="4">
    <source>
        <dbReference type="ARBA" id="ARBA00023157"/>
    </source>
</evidence>
<evidence type="ECO:0000259" key="8">
    <source>
        <dbReference type="PROSITE" id="PS50940"/>
    </source>
</evidence>
<accession>B0WB20</accession>
<dbReference type="InterPro" id="IPR051940">
    <property type="entry name" value="Chitin_bind-dev_reg"/>
</dbReference>
<keyword evidence="7" id="KW-1133">Transmembrane helix</keyword>
<dbReference type="VEuPathDB" id="VectorBase:CQUJHB011562"/>
<feature type="domain" description="Chitin-binding type-2" evidence="8">
    <location>
        <begin position="459"/>
        <end position="516"/>
    </location>
</feature>
<keyword evidence="5" id="KW-0325">Glycoprotein</keyword>
<dbReference type="SMART" id="SM00494">
    <property type="entry name" value="ChtBD2"/>
    <property type="match status" value="9"/>
</dbReference>
<feature type="compositionally biased region" description="Basic and acidic residues" evidence="6">
    <location>
        <begin position="657"/>
        <end position="675"/>
    </location>
</feature>
<feature type="domain" description="Chitin-binding type-2" evidence="8">
    <location>
        <begin position="591"/>
        <end position="644"/>
    </location>
</feature>
<dbReference type="eggNOG" id="ENOG502QUW6">
    <property type="taxonomic scope" value="Eukaryota"/>
</dbReference>
<reference evidence="9" key="1">
    <citation type="submission" date="2007-03" db="EMBL/GenBank/DDBJ databases">
        <title>Annotation of Culex pipiens quinquefasciatus.</title>
        <authorList>
            <consortium name="The Broad Institute Genome Sequencing Platform"/>
            <person name="Atkinson P.W."/>
            <person name="Hemingway J."/>
            <person name="Christensen B.M."/>
            <person name="Higgs S."/>
            <person name="Kodira C."/>
            <person name="Hannick L."/>
            <person name="Megy K."/>
            <person name="O'Leary S."/>
            <person name="Pearson M."/>
            <person name="Haas B.J."/>
            <person name="Mauceli E."/>
            <person name="Wortman J.R."/>
            <person name="Lee N.H."/>
            <person name="Guigo R."/>
            <person name="Stanke M."/>
            <person name="Alvarado L."/>
            <person name="Amedeo P."/>
            <person name="Antoine C.H."/>
            <person name="Arensburger P."/>
            <person name="Bidwell S.L."/>
            <person name="Crawford M."/>
            <person name="Camaro F."/>
            <person name="Devon K."/>
            <person name="Engels R."/>
            <person name="Hammond M."/>
            <person name="Howarth C."/>
            <person name="Koehrsen M."/>
            <person name="Lawson D."/>
            <person name="Montgomery P."/>
            <person name="Nene V."/>
            <person name="Nusbaum C."/>
            <person name="Puiu D."/>
            <person name="Romero-Severson J."/>
            <person name="Severson D.W."/>
            <person name="Shumway M."/>
            <person name="Sisk P."/>
            <person name="Stolte C."/>
            <person name="Zeng Q."/>
            <person name="Eisenstadt E."/>
            <person name="Fraser-Liggett C."/>
            <person name="Strausberg R."/>
            <person name="Galagan J."/>
            <person name="Birren B."/>
            <person name="Collins F.H."/>
        </authorList>
    </citation>
    <scope>NUCLEOTIDE SEQUENCE [LARGE SCALE GENOMIC DNA]</scope>
    <source>
        <strain evidence="9">JHB</strain>
    </source>
</reference>
<keyword evidence="2" id="KW-0732">Signal</keyword>
<dbReference type="PROSITE" id="PS50940">
    <property type="entry name" value="CHIT_BIND_II"/>
    <property type="match status" value="9"/>
</dbReference>
<feature type="domain" description="Chitin-binding type-2" evidence="8">
    <location>
        <begin position="273"/>
        <end position="330"/>
    </location>
</feature>
<dbReference type="InterPro" id="IPR036508">
    <property type="entry name" value="Chitin-bd_dom_sf"/>
</dbReference>
<dbReference type="OrthoDB" id="7250310at2759"/>
<reference evidence="10" key="2">
    <citation type="submission" date="2021-02" db="UniProtKB">
        <authorList>
            <consortium name="EnsemblMetazoa"/>
        </authorList>
    </citation>
    <scope>IDENTIFICATION</scope>
    <source>
        <strain evidence="10">JHB</strain>
    </source>
</reference>
<gene>
    <name evidence="10" type="primary">6035779</name>
    <name evidence="9" type="ORF">CpipJ_CPIJ004180</name>
</gene>
<feature type="compositionally biased region" description="Low complexity" evidence="6">
    <location>
        <begin position="729"/>
        <end position="738"/>
    </location>
</feature>
<dbReference type="Proteomes" id="UP000002320">
    <property type="component" value="Unassembled WGS sequence"/>
</dbReference>
<dbReference type="InterPro" id="IPR002557">
    <property type="entry name" value="Chitin-bd_dom"/>
</dbReference>
<keyword evidence="7" id="KW-0812">Transmembrane</keyword>
<proteinExistence type="predicted"/>
<feature type="domain" description="Chitin-binding type-2" evidence="8">
    <location>
        <begin position="79"/>
        <end position="133"/>
    </location>
</feature>
<evidence type="ECO:0000313" key="9">
    <source>
        <dbReference type="EMBL" id="EDS41978.1"/>
    </source>
</evidence>
<feature type="domain" description="Chitin-binding type-2" evidence="8">
    <location>
        <begin position="205"/>
        <end position="266"/>
    </location>
</feature>
<dbReference type="EnsemblMetazoa" id="CPIJ004180-RA">
    <property type="protein sequence ID" value="CPIJ004180-PA"/>
    <property type="gene ID" value="CPIJ004180"/>
</dbReference>
<feature type="transmembrane region" description="Helical" evidence="7">
    <location>
        <begin position="54"/>
        <end position="72"/>
    </location>
</feature>
<protein>
    <recommendedName>
        <fullName evidence="8">Chitin-binding type-2 domain-containing protein</fullName>
    </recommendedName>
</protein>
<dbReference type="Pfam" id="PF01607">
    <property type="entry name" value="CBM_14"/>
    <property type="match status" value="6"/>
</dbReference>
<evidence type="ECO:0000256" key="5">
    <source>
        <dbReference type="ARBA" id="ARBA00023180"/>
    </source>
</evidence>
<dbReference type="VEuPathDB" id="VectorBase:CPIJ004180"/>
<keyword evidence="7" id="KW-0472">Membrane</keyword>
<feature type="domain" description="Chitin-binding type-2" evidence="8">
    <location>
        <begin position="517"/>
        <end position="573"/>
    </location>
</feature>
<feature type="region of interest" description="Disordered" evidence="6">
    <location>
        <begin position="657"/>
        <end position="680"/>
    </location>
</feature>
<feature type="domain" description="Chitin-binding type-2" evidence="8">
    <location>
        <begin position="135"/>
        <end position="192"/>
    </location>
</feature>
<keyword evidence="1" id="KW-0147">Chitin-binding</keyword>